<dbReference type="InterPro" id="IPR025062">
    <property type="entry name" value="DUF4003"/>
</dbReference>
<sequence>MNKIETYKDIYADLKKRLRWKVTDTRSLMMIASLYVMNNMDFDEDRLEEVADHIKKEVGFFTTLHSHQRYIFAAMLYTRFQHPEEKVTDFIQTYKALVDEGFSMGAYTYISAMVLINEDGNSEAAAPRAMEVYKKMRKKHFFLTGQSDYPLAILLAQRTHDVDKLIDHIEFFYERLNQYGFYKGNDLQTMSHILSLVEDVNPDELVTRCTEISDRLKEEGIRSKSMFYPHIAMLAFLTNGKDHIVSVKKIHDTLNNDIRWQKDMNFMMAVTLHLSDQIENSSLLQTNLSTTIEVLIQAQQSASVAAIAGATAASNSGD</sequence>
<organism evidence="1 2">
    <name type="scientific">Rossellomorea oryzaecorticis</name>
    <dbReference type="NCBI Taxonomy" id="1396505"/>
    <lineage>
        <taxon>Bacteria</taxon>
        <taxon>Bacillati</taxon>
        <taxon>Bacillota</taxon>
        <taxon>Bacilli</taxon>
        <taxon>Bacillales</taxon>
        <taxon>Bacillaceae</taxon>
        <taxon>Rossellomorea</taxon>
    </lineage>
</organism>
<gene>
    <name evidence="1" type="ORF">AAEO50_10710</name>
</gene>
<keyword evidence="2" id="KW-1185">Reference proteome</keyword>
<dbReference type="RefSeq" id="WP_341983354.1">
    <property type="nucleotide sequence ID" value="NZ_JBBYAF010000018.1"/>
</dbReference>
<name>A0ABU9K9S5_9BACI</name>
<dbReference type="Proteomes" id="UP001389717">
    <property type="component" value="Unassembled WGS sequence"/>
</dbReference>
<evidence type="ECO:0000313" key="1">
    <source>
        <dbReference type="EMBL" id="MEL3972752.1"/>
    </source>
</evidence>
<evidence type="ECO:0000313" key="2">
    <source>
        <dbReference type="Proteomes" id="UP001389717"/>
    </source>
</evidence>
<proteinExistence type="predicted"/>
<reference evidence="1 2" key="1">
    <citation type="submission" date="2024-04" db="EMBL/GenBank/DDBJ databases">
        <title>Bacillus oryzaecorticis sp. nov., a moderately halophilic bacterium isolated from rice husks.</title>
        <authorList>
            <person name="Zhu H.-S."/>
        </authorList>
    </citation>
    <scope>NUCLEOTIDE SEQUENCE [LARGE SCALE GENOMIC DNA]</scope>
    <source>
        <strain evidence="1 2">ZC255</strain>
    </source>
</reference>
<protein>
    <submittedName>
        <fullName evidence="1">DUF4003 family protein</fullName>
    </submittedName>
</protein>
<dbReference type="EMBL" id="JBBYAF010000018">
    <property type="protein sequence ID" value="MEL3972752.1"/>
    <property type="molecule type" value="Genomic_DNA"/>
</dbReference>
<dbReference type="Pfam" id="PF13170">
    <property type="entry name" value="DUF4003"/>
    <property type="match status" value="1"/>
</dbReference>
<comment type="caution">
    <text evidence="1">The sequence shown here is derived from an EMBL/GenBank/DDBJ whole genome shotgun (WGS) entry which is preliminary data.</text>
</comment>
<accession>A0ABU9K9S5</accession>